<reference evidence="3" key="1">
    <citation type="submission" date="2021-01" db="EMBL/GenBank/DDBJ databases">
        <authorList>
            <person name="Corre E."/>
            <person name="Pelletier E."/>
            <person name="Niang G."/>
            <person name="Scheremetjew M."/>
            <person name="Finn R."/>
            <person name="Kale V."/>
            <person name="Holt S."/>
            <person name="Cochrane G."/>
            <person name="Meng A."/>
            <person name="Brown T."/>
            <person name="Cohen L."/>
        </authorList>
    </citation>
    <scope>NUCLEOTIDE SEQUENCE</scope>
    <source>
        <strain evidence="3">CCMP826</strain>
    </source>
</reference>
<feature type="chain" id="PRO_5031127023" description="Ricin B lectin domain-containing protein" evidence="1">
    <location>
        <begin position="21"/>
        <end position="264"/>
    </location>
</feature>
<dbReference type="EMBL" id="HBGV01008707">
    <property type="protein sequence ID" value="CAD9489805.1"/>
    <property type="molecule type" value="Transcribed_RNA"/>
</dbReference>
<organism evidence="3">
    <name type="scientific">Helicotheca tamesis</name>
    <dbReference type="NCBI Taxonomy" id="374047"/>
    <lineage>
        <taxon>Eukaryota</taxon>
        <taxon>Sar</taxon>
        <taxon>Stramenopiles</taxon>
        <taxon>Ochrophyta</taxon>
        <taxon>Bacillariophyta</taxon>
        <taxon>Mediophyceae</taxon>
        <taxon>Lithodesmiophycidae</taxon>
        <taxon>Lithodesmiales</taxon>
        <taxon>Lithodesmiaceae</taxon>
        <taxon>Helicotheca</taxon>
    </lineage>
</organism>
<dbReference type="AlphaFoldDB" id="A0A7S2HG69"/>
<dbReference type="GO" id="GO:0016042">
    <property type="term" value="P:lipid catabolic process"/>
    <property type="evidence" value="ECO:0007669"/>
    <property type="project" value="InterPro"/>
</dbReference>
<dbReference type="SUPFAM" id="SSF48619">
    <property type="entry name" value="Phospholipase A2, PLA2"/>
    <property type="match status" value="1"/>
</dbReference>
<evidence type="ECO:0000313" key="3">
    <source>
        <dbReference type="EMBL" id="CAD9489805.1"/>
    </source>
</evidence>
<feature type="signal peptide" evidence="1">
    <location>
        <begin position="1"/>
        <end position="20"/>
    </location>
</feature>
<dbReference type="CDD" id="cd00161">
    <property type="entry name" value="beta-trefoil_Ricin-like"/>
    <property type="match status" value="1"/>
</dbReference>
<dbReference type="Gene3D" id="2.80.10.50">
    <property type="match status" value="1"/>
</dbReference>
<feature type="domain" description="Ricin B lectin" evidence="2">
    <location>
        <begin position="161"/>
        <end position="248"/>
    </location>
</feature>
<dbReference type="Pfam" id="PF06951">
    <property type="entry name" value="PLA2G12"/>
    <property type="match status" value="1"/>
</dbReference>
<dbReference type="PANTHER" id="PTHR12824:SF8">
    <property type="entry name" value="GXIVSPLA2, ISOFORM A"/>
    <property type="match status" value="1"/>
</dbReference>
<dbReference type="PANTHER" id="PTHR12824">
    <property type="entry name" value="GROUP XII SECRETORY PHOSPHOLIPASE A2 FAMILY MEMBER"/>
    <property type="match status" value="1"/>
</dbReference>
<evidence type="ECO:0000259" key="2">
    <source>
        <dbReference type="Pfam" id="PF14200"/>
    </source>
</evidence>
<dbReference type="Pfam" id="PF14200">
    <property type="entry name" value="RicinB_lectin_2"/>
    <property type="match status" value="1"/>
</dbReference>
<name>A0A7S2HG69_9STRA</name>
<dbReference type="InterPro" id="IPR000772">
    <property type="entry name" value="Ricin_B_lectin"/>
</dbReference>
<evidence type="ECO:0000256" key="1">
    <source>
        <dbReference type="SAM" id="SignalP"/>
    </source>
</evidence>
<dbReference type="GO" id="GO:0050482">
    <property type="term" value="P:arachidonate secretion"/>
    <property type="evidence" value="ECO:0007669"/>
    <property type="project" value="InterPro"/>
</dbReference>
<dbReference type="InterPro" id="IPR036444">
    <property type="entry name" value="PLipase_A2_dom_sf"/>
</dbReference>
<protein>
    <recommendedName>
        <fullName evidence="2">Ricin B lectin domain-containing protein</fullName>
    </recommendedName>
</protein>
<dbReference type="GO" id="GO:0006644">
    <property type="term" value="P:phospholipid metabolic process"/>
    <property type="evidence" value="ECO:0007669"/>
    <property type="project" value="InterPro"/>
</dbReference>
<sequence length="264" mass="29697">MSSAIIFFLVALGQLSVVVASSDYFVLGDCGSSYAQRLLLRENWGNANFGPACVNHDNCYATCNADKGHCDRVFGSDLRGICDRSYKWWGHTVQRHACREVANTFESAVTRLGGDAYRAAQTEYCGSHIIQKTYNKALNLQSSEVYNGGSPGVWTPAHHNDQNWSIKFLSLTRVRVRHNTYGKCLNLQAHAAVNGGRPNVYDCADHTDQFWEIVDRGNGNYWIRNEGYGKCLNLQVHANRNNGRLSVWDCADHGDQYWTWVADF</sequence>
<dbReference type="Gene3D" id="1.20.90.10">
    <property type="entry name" value="Phospholipase A2 domain"/>
    <property type="match status" value="1"/>
</dbReference>
<gene>
    <name evidence="3" type="ORF">HTAM1171_LOCUS5384</name>
</gene>
<dbReference type="InterPro" id="IPR010711">
    <property type="entry name" value="PLA2G12"/>
</dbReference>
<proteinExistence type="predicted"/>
<dbReference type="GO" id="GO:0005509">
    <property type="term" value="F:calcium ion binding"/>
    <property type="evidence" value="ECO:0007669"/>
    <property type="project" value="InterPro"/>
</dbReference>
<dbReference type="SUPFAM" id="SSF50370">
    <property type="entry name" value="Ricin B-like lectins"/>
    <property type="match status" value="1"/>
</dbReference>
<keyword evidence="1" id="KW-0732">Signal</keyword>
<dbReference type="GO" id="GO:0004623">
    <property type="term" value="F:phospholipase A2 activity"/>
    <property type="evidence" value="ECO:0007669"/>
    <property type="project" value="InterPro"/>
</dbReference>
<dbReference type="PROSITE" id="PS50231">
    <property type="entry name" value="RICIN_B_LECTIN"/>
    <property type="match status" value="1"/>
</dbReference>
<dbReference type="GO" id="GO:0005576">
    <property type="term" value="C:extracellular region"/>
    <property type="evidence" value="ECO:0007669"/>
    <property type="project" value="InterPro"/>
</dbReference>
<dbReference type="InterPro" id="IPR035992">
    <property type="entry name" value="Ricin_B-like_lectins"/>
</dbReference>
<accession>A0A7S2HG69</accession>